<evidence type="ECO:0000256" key="1">
    <source>
        <dbReference type="SAM" id="MobiDB-lite"/>
    </source>
</evidence>
<dbReference type="AlphaFoldDB" id="A0A2T7E2M6"/>
<protein>
    <submittedName>
        <fullName evidence="2">Uncharacterized protein</fullName>
    </submittedName>
</protein>
<reference evidence="2 3" key="1">
    <citation type="submission" date="2018-04" db="EMBL/GenBank/DDBJ databases">
        <title>WGS assembly of Panicum hallii var. hallii HAL2.</title>
        <authorList>
            <person name="Lovell J."/>
            <person name="Jenkins J."/>
            <person name="Lowry D."/>
            <person name="Mamidi S."/>
            <person name="Sreedasyam A."/>
            <person name="Weng X."/>
            <person name="Barry K."/>
            <person name="Bonette J."/>
            <person name="Campitelli B."/>
            <person name="Daum C."/>
            <person name="Gordon S."/>
            <person name="Gould B."/>
            <person name="Lipzen A."/>
            <person name="MacQueen A."/>
            <person name="Palacio-Mejia J."/>
            <person name="Plott C."/>
            <person name="Shakirov E."/>
            <person name="Shu S."/>
            <person name="Yoshinaga Y."/>
            <person name="Zane M."/>
            <person name="Rokhsar D."/>
            <person name="Grimwood J."/>
            <person name="Schmutz J."/>
            <person name="Juenger T."/>
        </authorList>
    </citation>
    <scope>NUCLEOTIDE SEQUENCE [LARGE SCALE GENOMIC DNA]</scope>
    <source>
        <strain evidence="3">cv. HAL2</strain>
    </source>
</reference>
<proteinExistence type="predicted"/>
<dbReference type="Gramene" id="PUZ62092">
    <property type="protein sequence ID" value="PUZ62092"/>
    <property type="gene ID" value="GQ55_4G330000"/>
</dbReference>
<organism evidence="2 3">
    <name type="scientific">Panicum hallii var. hallii</name>
    <dbReference type="NCBI Taxonomy" id="1504633"/>
    <lineage>
        <taxon>Eukaryota</taxon>
        <taxon>Viridiplantae</taxon>
        <taxon>Streptophyta</taxon>
        <taxon>Embryophyta</taxon>
        <taxon>Tracheophyta</taxon>
        <taxon>Spermatophyta</taxon>
        <taxon>Magnoliopsida</taxon>
        <taxon>Liliopsida</taxon>
        <taxon>Poales</taxon>
        <taxon>Poaceae</taxon>
        <taxon>PACMAD clade</taxon>
        <taxon>Panicoideae</taxon>
        <taxon>Panicodae</taxon>
        <taxon>Paniceae</taxon>
        <taxon>Panicinae</taxon>
        <taxon>Panicum</taxon>
        <taxon>Panicum sect. Panicum</taxon>
    </lineage>
</organism>
<keyword evidence="3" id="KW-1185">Reference proteome</keyword>
<name>A0A2T7E2M6_9POAL</name>
<evidence type="ECO:0000313" key="3">
    <source>
        <dbReference type="Proteomes" id="UP000244336"/>
    </source>
</evidence>
<dbReference type="Proteomes" id="UP000244336">
    <property type="component" value="Chromosome 4"/>
</dbReference>
<feature type="region of interest" description="Disordered" evidence="1">
    <location>
        <begin position="28"/>
        <end position="52"/>
    </location>
</feature>
<dbReference type="EMBL" id="CM009752">
    <property type="protein sequence ID" value="PUZ62092.1"/>
    <property type="molecule type" value="Genomic_DNA"/>
</dbReference>
<accession>A0A2T7E2M6</accession>
<evidence type="ECO:0000313" key="2">
    <source>
        <dbReference type="EMBL" id="PUZ62092.1"/>
    </source>
</evidence>
<sequence>MSAMSSSTSRPPMIPTVSTTSVLPCGLHTAAARTATPGSRFRGPTTSSLGMPWIEEDAEERAGRRVRRVQGPLEVVAVVGPAPAVLRDGGKLPREEGVVRGDAGGGSGVGVAAVELSLLSV</sequence>
<feature type="region of interest" description="Disordered" evidence="1">
    <location>
        <begin position="1"/>
        <end position="20"/>
    </location>
</feature>
<gene>
    <name evidence="2" type="ORF">GQ55_4G330000</name>
</gene>